<dbReference type="RefSeq" id="WP_012851552.1">
    <property type="nucleotide sequence ID" value="NC_013510.1"/>
</dbReference>
<dbReference type="GO" id="GO:0045152">
    <property type="term" value="F:antisigma factor binding"/>
    <property type="evidence" value="ECO:0007669"/>
    <property type="project" value="TreeGrafter"/>
</dbReference>
<evidence type="ECO:0000313" key="4">
    <source>
        <dbReference type="Proteomes" id="UP000001918"/>
    </source>
</evidence>
<sequence>MPSPPARCRRGPWLVGGVAAVLLIAWALTGDAAPGRRAAGGDPQALELLRGTAAAARRTPYEGTWTHTTLAAGGRDTSTTKVAHRVESPPSGTSMQSASPLSERREELVVTAGGLPGLTPEALEQLARNYTVVRAADSVVCGRKARVVEARRPGGGTAGRFWIDAQTGILLQRELLDETGRVVSSGGFAELRITRPRILPQAAAPRARPWREMTAAEVDRLRKQGWSVPQTLPGGLALHQVRRSGSGEDGTLHLGYSDGLAAVSVFVQRGRLNVRRLAGWRRATVAGRTVFRREARQRWVVWAGDGYVYTVLTDAPQATSDAVVAALPRSGAGLWERLWRGARRIGTWAIPWS</sequence>
<dbReference type="InterPro" id="IPR038484">
    <property type="entry name" value="MucB/RseB_C_sf"/>
</dbReference>
<dbReference type="KEGG" id="tcu:Tcur_1185"/>
<dbReference type="Gene3D" id="3.30.200.100">
    <property type="entry name" value="MucB/RseB, C-terminal domain"/>
    <property type="match status" value="1"/>
</dbReference>
<evidence type="ECO:0000256" key="1">
    <source>
        <dbReference type="SAM" id="MobiDB-lite"/>
    </source>
</evidence>
<evidence type="ECO:0000259" key="2">
    <source>
        <dbReference type="Pfam" id="PF03888"/>
    </source>
</evidence>
<protein>
    <submittedName>
        <fullName evidence="3">Putative sigma E regulatory protein, MucB/RseB</fullName>
    </submittedName>
</protein>
<dbReference type="PANTHER" id="PTHR38782">
    <property type="match status" value="1"/>
</dbReference>
<dbReference type="HOGENOM" id="CLU_785106_0_0_11"/>
<dbReference type="eggNOG" id="COG3026">
    <property type="taxonomic scope" value="Bacteria"/>
</dbReference>
<dbReference type="Proteomes" id="UP000001918">
    <property type="component" value="Chromosome"/>
</dbReference>
<feature type="region of interest" description="Disordered" evidence="1">
    <location>
        <begin position="71"/>
        <end position="101"/>
    </location>
</feature>
<dbReference type="Gene3D" id="2.50.20.10">
    <property type="entry name" value="Lipoprotein localisation LolA/LolB/LppX"/>
    <property type="match status" value="1"/>
</dbReference>
<feature type="domain" description="MucB/RseB N-terminal" evidence="2">
    <location>
        <begin position="112"/>
        <end position="197"/>
    </location>
</feature>
<dbReference type="PANTHER" id="PTHR38782:SF1">
    <property type="entry name" value="SIGMA-E FACTOR REGULATORY PROTEIN RSEB"/>
    <property type="match status" value="1"/>
</dbReference>
<evidence type="ECO:0000313" key="3">
    <source>
        <dbReference type="EMBL" id="ACY96768.1"/>
    </source>
</evidence>
<gene>
    <name evidence="3" type="ordered locus">Tcur_1185</name>
</gene>
<dbReference type="STRING" id="471852.Tcur_1185"/>
<organism evidence="3 4">
    <name type="scientific">Thermomonospora curvata (strain ATCC 19995 / DSM 43183 / JCM 3096 / KCTC 9072 / NBRC 15933 / NCIMB 10081 / Henssen B9)</name>
    <dbReference type="NCBI Taxonomy" id="471852"/>
    <lineage>
        <taxon>Bacteria</taxon>
        <taxon>Bacillati</taxon>
        <taxon>Actinomycetota</taxon>
        <taxon>Actinomycetes</taxon>
        <taxon>Streptosporangiales</taxon>
        <taxon>Thermomonosporaceae</taxon>
        <taxon>Thermomonospora</taxon>
    </lineage>
</organism>
<proteinExistence type="predicted"/>
<reference evidence="3 4" key="1">
    <citation type="journal article" date="2011" name="Stand. Genomic Sci.">
        <title>Complete genome sequence of Thermomonospora curvata type strain (B9).</title>
        <authorList>
            <person name="Chertkov O."/>
            <person name="Sikorski J."/>
            <person name="Nolan M."/>
            <person name="Lapidus A."/>
            <person name="Lucas S."/>
            <person name="Del Rio T.G."/>
            <person name="Tice H."/>
            <person name="Cheng J.F."/>
            <person name="Goodwin L."/>
            <person name="Pitluck S."/>
            <person name="Liolios K."/>
            <person name="Ivanova N."/>
            <person name="Mavromatis K."/>
            <person name="Mikhailova N."/>
            <person name="Ovchinnikova G."/>
            <person name="Pati A."/>
            <person name="Chen A."/>
            <person name="Palaniappan K."/>
            <person name="Djao O.D."/>
            <person name="Land M."/>
            <person name="Hauser L."/>
            <person name="Chang Y.J."/>
            <person name="Jeffries C.D."/>
            <person name="Brettin T."/>
            <person name="Han C."/>
            <person name="Detter J.C."/>
            <person name="Rohde M."/>
            <person name="Goker M."/>
            <person name="Woyke T."/>
            <person name="Bristow J."/>
            <person name="Eisen J.A."/>
            <person name="Markowitz V."/>
            <person name="Hugenholtz P."/>
            <person name="Klenk H.P."/>
            <person name="Kyrpides N.C."/>
        </authorList>
    </citation>
    <scope>NUCLEOTIDE SEQUENCE [LARGE SCALE GENOMIC DNA]</scope>
    <source>
        <strain evidence="4">ATCC 19995 / DSM 43183 / JCM 3096 / KCTC 9072 / NBRC 15933 / NCIMB 10081 / Henssen B9</strain>
    </source>
</reference>
<dbReference type="Pfam" id="PF03888">
    <property type="entry name" value="MucB_RseB"/>
    <property type="match status" value="1"/>
</dbReference>
<dbReference type="OrthoDB" id="7067274at2"/>
<dbReference type="EMBL" id="CP001738">
    <property type="protein sequence ID" value="ACY96768.1"/>
    <property type="molecule type" value="Genomic_DNA"/>
</dbReference>
<accession>D1A972</accession>
<dbReference type="InterPro" id="IPR033434">
    <property type="entry name" value="MucB/RseB_N"/>
</dbReference>
<name>D1A972_THECD</name>
<dbReference type="GO" id="GO:0030288">
    <property type="term" value="C:outer membrane-bounded periplasmic space"/>
    <property type="evidence" value="ECO:0007669"/>
    <property type="project" value="TreeGrafter"/>
</dbReference>
<dbReference type="GO" id="GO:0032885">
    <property type="term" value="P:regulation of polysaccharide biosynthetic process"/>
    <property type="evidence" value="ECO:0007669"/>
    <property type="project" value="TreeGrafter"/>
</dbReference>
<dbReference type="InterPro" id="IPR005588">
    <property type="entry name" value="MucB_RseB"/>
</dbReference>
<feature type="compositionally biased region" description="Polar residues" evidence="1">
    <location>
        <begin position="90"/>
        <end position="100"/>
    </location>
</feature>
<dbReference type="AlphaFoldDB" id="D1A972"/>
<keyword evidence="4" id="KW-1185">Reference proteome</keyword>